<keyword evidence="7" id="KW-0406">Ion transport</keyword>
<feature type="transmembrane region" description="Helical" evidence="9">
    <location>
        <begin position="288"/>
        <end position="307"/>
    </location>
</feature>
<gene>
    <name evidence="10" type="ORF">RM529_09095</name>
</gene>
<evidence type="ECO:0000256" key="7">
    <source>
        <dbReference type="ARBA" id="ARBA00023065"/>
    </source>
</evidence>
<dbReference type="PANTHER" id="PTHR32024:SF2">
    <property type="entry name" value="TRK SYSTEM POTASSIUM UPTAKE PROTEIN TRKG-RELATED"/>
    <property type="match status" value="1"/>
</dbReference>
<feature type="transmembrane region" description="Helical" evidence="9">
    <location>
        <begin position="256"/>
        <end position="276"/>
    </location>
</feature>
<protein>
    <submittedName>
        <fullName evidence="10">TrkH family potassium uptake protein</fullName>
    </submittedName>
</protein>
<evidence type="ECO:0000256" key="9">
    <source>
        <dbReference type="SAM" id="Phobius"/>
    </source>
</evidence>
<keyword evidence="3" id="KW-0813">Transport</keyword>
<evidence type="ECO:0000256" key="3">
    <source>
        <dbReference type="ARBA" id="ARBA00022448"/>
    </source>
</evidence>
<feature type="transmembrane region" description="Helical" evidence="9">
    <location>
        <begin position="410"/>
        <end position="430"/>
    </location>
</feature>
<keyword evidence="5 9" id="KW-0812">Transmembrane</keyword>
<feature type="transmembrane region" description="Helical" evidence="9">
    <location>
        <begin position="339"/>
        <end position="362"/>
    </location>
</feature>
<evidence type="ECO:0000256" key="8">
    <source>
        <dbReference type="ARBA" id="ARBA00023136"/>
    </source>
</evidence>
<name>A0ABU3CVB2_9FLAO</name>
<comment type="similarity">
    <text evidence="2">Belongs to the TrkH potassium transport family.</text>
</comment>
<comment type="caution">
    <text evidence="10">The sequence shown here is derived from an EMBL/GenBank/DDBJ whole genome shotgun (WGS) entry which is preliminary data.</text>
</comment>
<evidence type="ECO:0000313" key="10">
    <source>
        <dbReference type="EMBL" id="MDT0650299.1"/>
    </source>
</evidence>
<accession>A0ABU3CVB2</accession>
<feature type="transmembrane region" description="Helical" evidence="9">
    <location>
        <begin position="81"/>
        <end position="102"/>
    </location>
</feature>
<dbReference type="Pfam" id="PF02386">
    <property type="entry name" value="TrkH"/>
    <property type="match status" value="2"/>
</dbReference>
<dbReference type="InterPro" id="IPR003445">
    <property type="entry name" value="Cat_transpt"/>
</dbReference>
<dbReference type="PANTHER" id="PTHR32024">
    <property type="entry name" value="TRK SYSTEM POTASSIUM UPTAKE PROTEIN TRKG-RELATED"/>
    <property type="match status" value="1"/>
</dbReference>
<sequence>MQVKMDFIISSEVRKTFFRDLGLLLHVPAFLVIPSLLVILYFEEYFALPSFLGMAFLSLAAGQILYRVFKNSRKSQPRITLIMVALAWFIIPLFGSIPFYFIGSMETGLVGNATNLSDFPSAFFESMSGFTSTGLSMLDHPETIPHSLQWLRSLSEWLGGMGIILLVVGFFNFSSEMNTLYQAEAMNWTIGDSKLEETIHRIWQIYLALTIVAIIAFYSAGMPGWEAINHGLTGISTGGFTMTPDSFISYNPSIKWVGIIVMIIAALSFQIHYLFFIKRDFRRIIRLSEFKVFSAIIIVLMVVVHILNPSEDVVNNVFQTASALGTCGFNSVETANMPLSILFLFVVAMTFGGNATSTTGGLKTRRIIWVFKGIVKNLPDSGKKEENKSSVYLNGKEIKDKVARKQIKSAANLFVLWTTSLIVGSFLIILSEGDKYLLHQILFDVSSALNNVGLSAGVNENEMTGFSKIVFICLMWIGRLEIFSCIVLIYSFFISGHFNKN</sequence>
<proteinExistence type="inferred from homology"/>
<dbReference type="EMBL" id="JAVRHP010000039">
    <property type="protein sequence ID" value="MDT0650299.1"/>
    <property type="molecule type" value="Genomic_DNA"/>
</dbReference>
<reference evidence="10 11" key="1">
    <citation type="submission" date="2023-09" db="EMBL/GenBank/DDBJ databases">
        <authorList>
            <person name="Rey-Velasco X."/>
        </authorList>
    </citation>
    <scope>NUCLEOTIDE SEQUENCE [LARGE SCALE GENOMIC DNA]</scope>
    <source>
        <strain evidence="10 11">F297</strain>
    </source>
</reference>
<evidence type="ECO:0000256" key="2">
    <source>
        <dbReference type="ARBA" id="ARBA00009137"/>
    </source>
</evidence>
<feature type="transmembrane region" description="Helical" evidence="9">
    <location>
        <begin position="21"/>
        <end position="42"/>
    </location>
</feature>
<feature type="transmembrane region" description="Helical" evidence="9">
    <location>
        <begin position="202"/>
        <end position="220"/>
    </location>
</feature>
<evidence type="ECO:0000256" key="4">
    <source>
        <dbReference type="ARBA" id="ARBA00022475"/>
    </source>
</evidence>
<organism evidence="10 11">
    <name type="scientific">Autumnicola edwardsiae</name>
    <dbReference type="NCBI Taxonomy" id="3075594"/>
    <lineage>
        <taxon>Bacteria</taxon>
        <taxon>Pseudomonadati</taxon>
        <taxon>Bacteroidota</taxon>
        <taxon>Flavobacteriia</taxon>
        <taxon>Flavobacteriales</taxon>
        <taxon>Flavobacteriaceae</taxon>
        <taxon>Autumnicola</taxon>
    </lineage>
</organism>
<comment type="subcellular location">
    <subcellularLocation>
        <location evidence="1">Cell membrane</location>
        <topology evidence="1">Multi-pass membrane protein</topology>
    </subcellularLocation>
</comment>
<keyword evidence="6 9" id="KW-1133">Transmembrane helix</keyword>
<dbReference type="RefSeq" id="WP_311484480.1">
    <property type="nucleotide sequence ID" value="NZ_JAVRHP010000039.1"/>
</dbReference>
<keyword evidence="11" id="KW-1185">Reference proteome</keyword>
<feature type="transmembrane region" description="Helical" evidence="9">
    <location>
        <begin position="157"/>
        <end position="181"/>
    </location>
</feature>
<feature type="transmembrane region" description="Helical" evidence="9">
    <location>
        <begin position="469"/>
        <end position="493"/>
    </location>
</feature>
<dbReference type="Proteomes" id="UP001248819">
    <property type="component" value="Unassembled WGS sequence"/>
</dbReference>
<evidence type="ECO:0000256" key="1">
    <source>
        <dbReference type="ARBA" id="ARBA00004651"/>
    </source>
</evidence>
<evidence type="ECO:0000313" key="11">
    <source>
        <dbReference type="Proteomes" id="UP001248819"/>
    </source>
</evidence>
<evidence type="ECO:0000256" key="6">
    <source>
        <dbReference type="ARBA" id="ARBA00022989"/>
    </source>
</evidence>
<evidence type="ECO:0000256" key="5">
    <source>
        <dbReference type="ARBA" id="ARBA00022692"/>
    </source>
</evidence>
<keyword evidence="4" id="KW-1003">Cell membrane</keyword>
<feature type="transmembrane region" description="Helical" evidence="9">
    <location>
        <begin position="48"/>
        <end position="69"/>
    </location>
</feature>
<keyword evidence="8 9" id="KW-0472">Membrane</keyword>